<dbReference type="Proteomes" id="UP001148662">
    <property type="component" value="Unassembled WGS sequence"/>
</dbReference>
<accession>A0ACC1SAB4</accession>
<protein>
    <submittedName>
        <fullName evidence="1">Uncharacterized protein</fullName>
    </submittedName>
</protein>
<evidence type="ECO:0000313" key="1">
    <source>
        <dbReference type="EMBL" id="KAJ3535132.1"/>
    </source>
</evidence>
<name>A0ACC1SAB4_9APHY</name>
<evidence type="ECO:0000313" key="2">
    <source>
        <dbReference type="Proteomes" id="UP001148662"/>
    </source>
</evidence>
<keyword evidence="2" id="KW-1185">Reference proteome</keyword>
<sequence length="213" mass="24625">MRVNENIMIVDKEIVLVPYREEHVAKYHEWMSSPELQELTASEPLTIQEEYEMQRKWQHDEDKLTFIICARPSPAGGPHADQPEFTHSSLTMIGDVNLFLNGSPDDPEGEYEVEVEIMIAESAYRRRGYAQRALHLMLAYATSTNWSSRLPVPRDRLVARIGEKNEPSIRLFEKMGFIVTKKITVFEEVEMRLPPEVAVCQHWVAGDVRPFIL</sequence>
<comment type="caution">
    <text evidence="1">The sequence shown here is derived from an EMBL/GenBank/DDBJ whole genome shotgun (WGS) entry which is preliminary data.</text>
</comment>
<gene>
    <name evidence="1" type="ORF">NM688_g7022</name>
</gene>
<reference evidence="1" key="1">
    <citation type="submission" date="2022-07" db="EMBL/GenBank/DDBJ databases">
        <title>Genome Sequence of Phlebia brevispora.</title>
        <authorList>
            <person name="Buettner E."/>
        </authorList>
    </citation>
    <scope>NUCLEOTIDE SEQUENCE</scope>
    <source>
        <strain evidence="1">MPL23</strain>
    </source>
</reference>
<dbReference type="EMBL" id="JANHOG010001560">
    <property type="protein sequence ID" value="KAJ3535132.1"/>
    <property type="molecule type" value="Genomic_DNA"/>
</dbReference>
<proteinExistence type="predicted"/>
<organism evidence="1 2">
    <name type="scientific">Phlebia brevispora</name>
    <dbReference type="NCBI Taxonomy" id="194682"/>
    <lineage>
        <taxon>Eukaryota</taxon>
        <taxon>Fungi</taxon>
        <taxon>Dikarya</taxon>
        <taxon>Basidiomycota</taxon>
        <taxon>Agaricomycotina</taxon>
        <taxon>Agaricomycetes</taxon>
        <taxon>Polyporales</taxon>
        <taxon>Meruliaceae</taxon>
        <taxon>Phlebia</taxon>
    </lineage>
</organism>